<name>A0ABR0NER6_GOSAR</name>
<dbReference type="Proteomes" id="UP001358586">
    <property type="component" value="Chromosome 10"/>
</dbReference>
<dbReference type="EMBL" id="JARKNE010000010">
    <property type="protein sequence ID" value="KAK5793511.1"/>
    <property type="molecule type" value="Genomic_DNA"/>
</dbReference>
<accession>A0ABR0NER6</accession>
<comment type="caution">
    <text evidence="1">The sequence shown here is derived from an EMBL/GenBank/DDBJ whole genome shotgun (WGS) entry which is preliminary data.</text>
</comment>
<evidence type="ECO:0000313" key="2">
    <source>
        <dbReference type="Proteomes" id="UP001358586"/>
    </source>
</evidence>
<evidence type="ECO:0000313" key="1">
    <source>
        <dbReference type="EMBL" id="KAK5793511.1"/>
    </source>
</evidence>
<organism evidence="1 2">
    <name type="scientific">Gossypium arboreum</name>
    <name type="common">Tree cotton</name>
    <name type="synonym">Gossypium nanking</name>
    <dbReference type="NCBI Taxonomy" id="29729"/>
    <lineage>
        <taxon>Eukaryota</taxon>
        <taxon>Viridiplantae</taxon>
        <taxon>Streptophyta</taxon>
        <taxon>Embryophyta</taxon>
        <taxon>Tracheophyta</taxon>
        <taxon>Spermatophyta</taxon>
        <taxon>Magnoliopsida</taxon>
        <taxon>eudicotyledons</taxon>
        <taxon>Gunneridae</taxon>
        <taxon>Pentapetalae</taxon>
        <taxon>rosids</taxon>
        <taxon>malvids</taxon>
        <taxon>Malvales</taxon>
        <taxon>Malvaceae</taxon>
        <taxon>Malvoideae</taxon>
        <taxon>Gossypium</taxon>
    </lineage>
</organism>
<reference evidence="1 2" key="1">
    <citation type="submission" date="2023-03" db="EMBL/GenBank/DDBJ databases">
        <title>WGS of Gossypium arboreum.</title>
        <authorList>
            <person name="Yu D."/>
        </authorList>
    </citation>
    <scope>NUCLEOTIDE SEQUENCE [LARGE SCALE GENOMIC DNA]</scope>
    <source>
        <tissue evidence="1">Leaf</tissue>
    </source>
</reference>
<proteinExistence type="predicted"/>
<sequence length="177" mass="20557">MARRPQMDISFDLQPSLEYIQWYSSTRKPYLLGWQSDVAPLHMHRLRAYETELELEPKRSHTHPRDSSYNPELRVSNYFLGSSGHGYHSKFDILNPIPPQNNTPHGPYTPHYSTLFRSYPLQYSTPPGSSSLMASRAYEISFMFHTPPLRLKRMLIATTTHNVNVDPCRNIPLGPHY</sequence>
<gene>
    <name evidence="1" type="ORF">PVK06_034660</name>
</gene>
<keyword evidence="2" id="KW-1185">Reference proteome</keyword>
<protein>
    <submittedName>
        <fullName evidence="1">Uncharacterized protein</fullName>
    </submittedName>
</protein>